<gene>
    <name evidence="1" type="ORF">HUK81_15105</name>
</gene>
<organism evidence="1 2">
    <name type="scientific">Komagataeibacter swingsii</name>
    <dbReference type="NCBI Taxonomy" id="215220"/>
    <lineage>
        <taxon>Bacteria</taxon>
        <taxon>Pseudomonadati</taxon>
        <taxon>Pseudomonadota</taxon>
        <taxon>Alphaproteobacteria</taxon>
        <taxon>Acetobacterales</taxon>
        <taxon>Acetobacteraceae</taxon>
        <taxon>Komagataeibacter</taxon>
    </lineage>
</organism>
<comment type="caution">
    <text evidence="1">The sequence shown here is derived from an EMBL/GenBank/DDBJ whole genome shotgun (WGS) entry which is preliminary data.</text>
</comment>
<evidence type="ECO:0000313" key="2">
    <source>
        <dbReference type="Proteomes" id="UP000522590"/>
    </source>
</evidence>
<evidence type="ECO:0000313" key="1">
    <source>
        <dbReference type="EMBL" id="NVN38235.1"/>
    </source>
</evidence>
<sequence>MKGISIGMRQTARNGMVDVRNRWKTVTACPAQVASLSDQTRPFTLTTRV</sequence>
<name>A0A850P0N5_9PROT</name>
<dbReference type="AlphaFoldDB" id="A0A850P0N5"/>
<proteinExistence type="predicted"/>
<dbReference type="Proteomes" id="UP000522590">
    <property type="component" value="Unassembled WGS sequence"/>
</dbReference>
<dbReference type="EMBL" id="JABXXS010000049">
    <property type="protein sequence ID" value="NVN38235.1"/>
    <property type="molecule type" value="Genomic_DNA"/>
</dbReference>
<protein>
    <submittedName>
        <fullName evidence="1">Uncharacterized protein</fullName>
    </submittedName>
</protein>
<accession>A0A850P0N5</accession>
<reference evidence="1 2" key="1">
    <citation type="submission" date="2020-06" db="EMBL/GenBank/DDBJ databases">
        <title>Description of novel acetic acid bacteria.</title>
        <authorList>
            <person name="Sombolestani A."/>
        </authorList>
    </citation>
    <scope>NUCLEOTIDE SEQUENCE [LARGE SCALE GENOMIC DNA]</scope>
    <source>
        <strain evidence="1 2">LMG 25</strain>
    </source>
</reference>